<dbReference type="Proteomes" id="UP000018502">
    <property type="component" value="Unassembled WGS sequence"/>
</dbReference>
<name>A0A829MJN1_9MYCO</name>
<dbReference type="AlphaFoldDB" id="A0A829MJN1"/>
<organism evidence="1 2">
    <name type="scientific">Mycobacteroides abscessus MAB_091912_2446</name>
    <dbReference type="NCBI Taxonomy" id="1335414"/>
    <lineage>
        <taxon>Bacteria</taxon>
        <taxon>Bacillati</taxon>
        <taxon>Actinomycetota</taxon>
        <taxon>Actinomycetes</taxon>
        <taxon>Mycobacteriales</taxon>
        <taxon>Mycobacteriaceae</taxon>
        <taxon>Mycobacteroides</taxon>
        <taxon>Mycobacteroides abscessus</taxon>
    </lineage>
</organism>
<dbReference type="EMBL" id="AYTF01000001">
    <property type="protein sequence ID" value="ESV64063.1"/>
    <property type="molecule type" value="Genomic_DNA"/>
</dbReference>
<reference evidence="1 2" key="1">
    <citation type="journal article" date="2014" name="Emerg. Infect. Dis.">
        <title>High-level Relatedness among Mycobacterium abscessus subsp. massiliense Strains from Widely Separated Outbreaks.</title>
        <authorList>
            <person name="Tettelin H."/>
            <person name="Davidson R.M."/>
            <person name="Agrawal S."/>
            <person name="Aitken M.L."/>
            <person name="Shallom S."/>
            <person name="Hasan N.A."/>
            <person name="Strong M."/>
            <person name="Nogueira de Moura V.C."/>
            <person name="De Groote M.A."/>
            <person name="Duarte R.S."/>
            <person name="Hine E."/>
            <person name="Parankush S."/>
            <person name="Su Q."/>
            <person name="Daugherty S.C."/>
            <person name="Fraser C.M."/>
            <person name="Brown-Elliott B.A."/>
            <person name="Wallace R.J.Jr."/>
            <person name="Holland S.M."/>
            <person name="Sampaio E.P."/>
            <person name="Olivier K.N."/>
            <person name="Jackson M."/>
            <person name="Zelazny A.M."/>
        </authorList>
    </citation>
    <scope>NUCLEOTIDE SEQUENCE [LARGE SCALE GENOMIC DNA]</scope>
    <source>
        <strain evidence="1 2">MAB_091912_2446</strain>
    </source>
</reference>
<protein>
    <submittedName>
        <fullName evidence="1">Uncharacterized protein</fullName>
    </submittedName>
</protein>
<proteinExistence type="predicted"/>
<gene>
    <name evidence="1" type="ORF">L833_1442</name>
</gene>
<comment type="caution">
    <text evidence="1">The sequence shown here is derived from an EMBL/GenBank/DDBJ whole genome shotgun (WGS) entry which is preliminary data.</text>
</comment>
<sequence>MVPELWAIAASVWQIIYRFGQLVLKVVYSGILAKAVLFS</sequence>
<evidence type="ECO:0000313" key="1">
    <source>
        <dbReference type="EMBL" id="ESV64063.1"/>
    </source>
</evidence>
<accession>A0A829MJN1</accession>
<evidence type="ECO:0000313" key="2">
    <source>
        <dbReference type="Proteomes" id="UP000018502"/>
    </source>
</evidence>